<dbReference type="SUPFAM" id="SSF56784">
    <property type="entry name" value="HAD-like"/>
    <property type="match status" value="1"/>
</dbReference>
<protein>
    <recommendedName>
        <fullName evidence="3">Acid phosphatase</fullName>
    </recommendedName>
</protein>
<dbReference type="PANTHER" id="PTHR31284">
    <property type="entry name" value="ACID PHOSPHATASE-LIKE PROTEIN"/>
    <property type="match status" value="1"/>
</dbReference>
<keyword evidence="1" id="KW-0732">Signal</keyword>
<evidence type="ECO:0000256" key="1">
    <source>
        <dbReference type="ARBA" id="ARBA00022729"/>
    </source>
</evidence>
<dbReference type="InterPro" id="IPR023214">
    <property type="entry name" value="HAD_sf"/>
</dbReference>
<evidence type="ECO:0008006" key="3">
    <source>
        <dbReference type="Google" id="ProtNLM"/>
    </source>
</evidence>
<dbReference type="EMBL" id="UINC01033133">
    <property type="protein sequence ID" value="SVB21925.1"/>
    <property type="molecule type" value="Genomic_DNA"/>
</dbReference>
<name>A0A382C747_9ZZZZ</name>
<reference evidence="2" key="1">
    <citation type="submission" date="2018-05" db="EMBL/GenBank/DDBJ databases">
        <authorList>
            <person name="Lanie J.A."/>
            <person name="Ng W.-L."/>
            <person name="Kazmierczak K.M."/>
            <person name="Andrzejewski T.M."/>
            <person name="Davidsen T.M."/>
            <person name="Wayne K.J."/>
            <person name="Tettelin H."/>
            <person name="Glass J.I."/>
            <person name="Rusch D."/>
            <person name="Podicherti R."/>
            <person name="Tsui H.-C.T."/>
            <person name="Winkler M.E."/>
        </authorList>
    </citation>
    <scope>NUCLEOTIDE SEQUENCE</scope>
</reference>
<evidence type="ECO:0000313" key="2">
    <source>
        <dbReference type="EMBL" id="SVB21925.1"/>
    </source>
</evidence>
<organism evidence="2">
    <name type="scientific">marine metagenome</name>
    <dbReference type="NCBI Taxonomy" id="408172"/>
    <lineage>
        <taxon>unclassified sequences</taxon>
        <taxon>metagenomes</taxon>
        <taxon>ecological metagenomes</taxon>
    </lineage>
</organism>
<dbReference type="Gene3D" id="3.40.50.1000">
    <property type="entry name" value="HAD superfamily/HAD-like"/>
    <property type="match status" value="1"/>
</dbReference>
<dbReference type="Pfam" id="PF03767">
    <property type="entry name" value="Acid_phosphat_B"/>
    <property type="match status" value="1"/>
</dbReference>
<dbReference type="PANTHER" id="PTHR31284:SF10">
    <property type="entry name" value="ACID PHOSPHATASE-LIKE PROTEIN"/>
    <property type="match status" value="1"/>
</dbReference>
<dbReference type="AlphaFoldDB" id="A0A382C747"/>
<sequence>MTTFSRRKILTVLALAGFLVPFKSHAAPPKAARFSSALNWVTKSREYKAVCLQTYANAWEKVTAAAKKQKGPWAIVMDLDETVLDNSGYQRRLEASGEAYSQESWEKWVIEEKSGLVPGAKEFIAKVRKLPHGRIIFISNRYARNTEPSRSNLQKLGIAWDNDIYLLRKDRADLKNIRQKEVLKGTGRMKEHGAHKVLAWFGDAAHDVPDDPKLKWGTHKFMLPNPVYGNWDE</sequence>
<accession>A0A382C747</accession>
<dbReference type="InterPro" id="IPR005519">
    <property type="entry name" value="Acid_phosphat_B-like"/>
</dbReference>
<gene>
    <name evidence="2" type="ORF">METZ01_LOCUS174779</name>
</gene>
<dbReference type="InterPro" id="IPR036412">
    <property type="entry name" value="HAD-like_sf"/>
</dbReference>
<proteinExistence type="predicted"/>